<feature type="site" description="Interacts with tRNA" evidence="9">
    <location>
        <position position="95"/>
    </location>
</feature>
<evidence type="ECO:0000256" key="8">
    <source>
        <dbReference type="ARBA" id="ARBA00023002"/>
    </source>
</evidence>
<evidence type="ECO:0000256" key="5">
    <source>
        <dbReference type="ARBA" id="ARBA00022694"/>
    </source>
</evidence>
<proteinExistence type="inferred from homology"/>
<dbReference type="EMBL" id="UHIA01000004">
    <property type="protein sequence ID" value="SUO98212.1"/>
    <property type="molecule type" value="Genomic_DNA"/>
</dbReference>
<dbReference type="RefSeq" id="WP_115219067.1">
    <property type="nucleotide sequence ID" value="NZ_UHIA01000004.1"/>
</dbReference>
<keyword evidence="6 9" id="KW-0521">NADP</keyword>
<evidence type="ECO:0000256" key="10">
    <source>
        <dbReference type="PIRNR" id="PIRNR006621"/>
    </source>
</evidence>
<dbReference type="GO" id="GO:0000049">
    <property type="term" value="F:tRNA binding"/>
    <property type="evidence" value="ECO:0007669"/>
    <property type="project" value="UniProtKB-UniRule"/>
</dbReference>
<gene>
    <name evidence="14" type="primary">dus_2</name>
    <name evidence="9" type="synonym">dusA</name>
    <name evidence="14" type="ORF">NCTC10717_01953</name>
</gene>
<keyword evidence="8 9" id="KW-0560">Oxidoreductase</keyword>
<protein>
    <recommendedName>
        <fullName evidence="9">tRNA-dihydrouridine(20/20a) synthase</fullName>
        <ecNumber evidence="9">1.3.1.91</ecNumber>
    </recommendedName>
    <alternativeName>
        <fullName evidence="9">U20-specific dihydrouridine synthase</fullName>
        <shortName evidence="9">U20-specific Dus</shortName>
    </alternativeName>
    <alternativeName>
        <fullName evidence="9">tRNA-dihydrouridine synthase A</fullName>
    </alternativeName>
</protein>
<keyword evidence="15" id="KW-1185">Reference proteome</keyword>
<comment type="cofactor">
    <cofactor evidence="1 9 10 12">
        <name>FMN</name>
        <dbReference type="ChEBI" id="CHEBI:58210"/>
    </cofactor>
</comment>
<feature type="binding site" evidence="9">
    <location>
        <begin position="16"/>
        <end position="18"/>
    </location>
    <ligand>
        <name>FMN</name>
        <dbReference type="ChEBI" id="CHEBI:58210"/>
    </ligand>
</feature>
<evidence type="ECO:0000256" key="6">
    <source>
        <dbReference type="ARBA" id="ARBA00022857"/>
    </source>
</evidence>
<dbReference type="InterPro" id="IPR004653">
    <property type="entry name" value="DusA"/>
</dbReference>
<evidence type="ECO:0000256" key="9">
    <source>
        <dbReference type="HAMAP-Rule" id="MF_02041"/>
    </source>
</evidence>
<accession>A0A380N0X7</accession>
<keyword evidence="4 9" id="KW-0288">FMN</keyword>
<feature type="binding site" evidence="9 12">
    <location>
        <begin position="209"/>
        <end position="211"/>
    </location>
    <ligand>
        <name>FMN</name>
        <dbReference type="ChEBI" id="CHEBI:58210"/>
    </ligand>
</feature>
<dbReference type="OrthoDB" id="9783413at2"/>
<dbReference type="InterPro" id="IPR013785">
    <property type="entry name" value="Aldolase_TIM"/>
</dbReference>
<dbReference type="GO" id="GO:0102266">
    <property type="term" value="F:tRNA-dihydrouridine20a synthase activity"/>
    <property type="evidence" value="ECO:0007669"/>
    <property type="project" value="RHEA"/>
</dbReference>
<evidence type="ECO:0000259" key="13">
    <source>
        <dbReference type="Pfam" id="PF01207"/>
    </source>
</evidence>
<evidence type="ECO:0000256" key="2">
    <source>
        <dbReference type="ARBA" id="ARBA00022555"/>
    </source>
</evidence>
<dbReference type="CDD" id="cd02801">
    <property type="entry name" value="DUS_like_FMN"/>
    <property type="match status" value="1"/>
</dbReference>
<dbReference type="Pfam" id="PF01207">
    <property type="entry name" value="Dus"/>
    <property type="match status" value="1"/>
</dbReference>
<comment type="catalytic activity">
    <reaction evidence="9">
        <text>5,6-dihydrouridine(20) in tRNA + NAD(+) = uridine(20) in tRNA + NADH + H(+)</text>
        <dbReference type="Rhea" id="RHEA:53340"/>
        <dbReference type="Rhea" id="RHEA-COMP:13533"/>
        <dbReference type="Rhea" id="RHEA-COMP:13534"/>
        <dbReference type="ChEBI" id="CHEBI:15378"/>
        <dbReference type="ChEBI" id="CHEBI:57540"/>
        <dbReference type="ChEBI" id="CHEBI:57945"/>
        <dbReference type="ChEBI" id="CHEBI:65315"/>
        <dbReference type="ChEBI" id="CHEBI:74443"/>
        <dbReference type="EC" id="1.3.1.91"/>
    </reaction>
</comment>
<dbReference type="GO" id="GO:0010181">
    <property type="term" value="F:FMN binding"/>
    <property type="evidence" value="ECO:0007669"/>
    <property type="project" value="UniProtKB-UniRule"/>
</dbReference>
<dbReference type="PIRSF" id="PIRSF006621">
    <property type="entry name" value="Dus"/>
    <property type="match status" value="1"/>
</dbReference>
<comment type="similarity">
    <text evidence="10">Belongs to the dus family.</text>
</comment>
<comment type="function">
    <text evidence="9">Catalyzes the synthesis of 5,6-dihydrouridine (D), a modified base found in the D-loop of most tRNAs, via the reduction of the C5-C6 double bond in target uridines. Specifically modifies U20 and U20a in tRNAs.</text>
</comment>
<evidence type="ECO:0000313" key="15">
    <source>
        <dbReference type="Proteomes" id="UP000254575"/>
    </source>
</evidence>
<dbReference type="InterPro" id="IPR018517">
    <property type="entry name" value="tRNA_hU_synthase_CS"/>
</dbReference>
<feature type="site" description="Interacts with tRNA; defines subfamily-specific binding signature" evidence="9">
    <location>
        <position position="297"/>
    </location>
</feature>
<evidence type="ECO:0000313" key="14">
    <source>
        <dbReference type="EMBL" id="SUO98212.1"/>
    </source>
</evidence>
<dbReference type="PANTHER" id="PTHR42907">
    <property type="entry name" value="FMN-LINKED OXIDOREDUCTASES SUPERFAMILY PROTEIN"/>
    <property type="match status" value="1"/>
</dbReference>
<dbReference type="Proteomes" id="UP000254575">
    <property type="component" value="Unassembled WGS sequence"/>
</dbReference>
<dbReference type="Gene3D" id="1.20.120.1460">
    <property type="match status" value="1"/>
</dbReference>
<evidence type="ECO:0000256" key="3">
    <source>
        <dbReference type="ARBA" id="ARBA00022630"/>
    </source>
</evidence>
<evidence type="ECO:0000256" key="1">
    <source>
        <dbReference type="ARBA" id="ARBA00001917"/>
    </source>
</evidence>
<dbReference type="GO" id="GO:0102264">
    <property type="term" value="F:tRNA-dihydrouridine20 synthase activity"/>
    <property type="evidence" value="ECO:0007669"/>
    <property type="project" value="UniProtKB-EC"/>
</dbReference>
<dbReference type="Gene3D" id="3.20.20.70">
    <property type="entry name" value="Aldolase class I"/>
    <property type="match status" value="1"/>
</dbReference>
<evidence type="ECO:0000256" key="7">
    <source>
        <dbReference type="ARBA" id="ARBA00022884"/>
    </source>
</evidence>
<feature type="binding site" evidence="9 12">
    <location>
        <begin position="231"/>
        <end position="232"/>
    </location>
    <ligand>
        <name>FMN</name>
        <dbReference type="ChEBI" id="CHEBI:58210"/>
    </ligand>
</feature>
<evidence type="ECO:0000256" key="11">
    <source>
        <dbReference type="PIRSR" id="PIRSR006621-1"/>
    </source>
</evidence>
<keyword evidence="12" id="KW-0547">Nucleotide-binding</keyword>
<comment type="caution">
    <text evidence="9">Lacks conserved residue(s) required for the propagation of feature annotation.</text>
</comment>
<feature type="site" description="Interacts with tRNA" evidence="9">
    <location>
        <position position="184"/>
    </location>
</feature>
<comment type="similarity">
    <text evidence="9">Belongs to the Dus family. DusA subfamily.</text>
</comment>
<keyword evidence="3 9" id="KW-0285">Flavoprotein</keyword>
<dbReference type="InterPro" id="IPR001269">
    <property type="entry name" value="DUS_fam"/>
</dbReference>
<comment type="catalytic activity">
    <reaction evidence="9">
        <text>5,6-dihydrouridine(20a) in tRNA + NAD(+) = uridine(20a) in tRNA + NADH + H(+)</text>
        <dbReference type="Rhea" id="RHEA:53348"/>
        <dbReference type="Rhea" id="RHEA-COMP:13535"/>
        <dbReference type="Rhea" id="RHEA-COMP:13536"/>
        <dbReference type="ChEBI" id="CHEBI:15378"/>
        <dbReference type="ChEBI" id="CHEBI:57540"/>
        <dbReference type="ChEBI" id="CHEBI:57945"/>
        <dbReference type="ChEBI" id="CHEBI:65315"/>
        <dbReference type="ChEBI" id="CHEBI:74443"/>
    </reaction>
</comment>
<comment type="catalytic activity">
    <reaction evidence="9">
        <text>5,6-dihydrouridine(20) in tRNA + NADP(+) = uridine(20) in tRNA + NADPH + H(+)</text>
        <dbReference type="Rhea" id="RHEA:53336"/>
        <dbReference type="Rhea" id="RHEA-COMP:13533"/>
        <dbReference type="Rhea" id="RHEA-COMP:13534"/>
        <dbReference type="ChEBI" id="CHEBI:15378"/>
        <dbReference type="ChEBI" id="CHEBI:57783"/>
        <dbReference type="ChEBI" id="CHEBI:58349"/>
        <dbReference type="ChEBI" id="CHEBI:65315"/>
        <dbReference type="ChEBI" id="CHEBI:74443"/>
        <dbReference type="EC" id="1.3.1.91"/>
    </reaction>
</comment>
<keyword evidence="7 9" id="KW-0694">RNA-binding</keyword>
<organism evidence="14 15">
    <name type="scientific">Suttonella indologenes</name>
    <dbReference type="NCBI Taxonomy" id="13276"/>
    <lineage>
        <taxon>Bacteria</taxon>
        <taxon>Pseudomonadati</taxon>
        <taxon>Pseudomonadota</taxon>
        <taxon>Gammaproteobacteria</taxon>
        <taxon>Cardiobacteriales</taxon>
        <taxon>Cardiobacteriaceae</taxon>
        <taxon>Suttonella</taxon>
    </lineage>
</organism>
<dbReference type="AlphaFoldDB" id="A0A380N0X7"/>
<feature type="active site" description="Proton donor" evidence="9 11">
    <location>
        <position position="98"/>
    </location>
</feature>
<dbReference type="SUPFAM" id="SSF51395">
    <property type="entry name" value="FMN-linked oxidoreductases"/>
    <property type="match status" value="1"/>
</dbReference>
<reference evidence="14 15" key="1">
    <citation type="submission" date="2018-06" db="EMBL/GenBank/DDBJ databases">
        <authorList>
            <consortium name="Pathogen Informatics"/>
            <person name="Doyle S."/>
        </authorList>
    </citation>
    <scope>NUCLEOTIDE SEQUENCE [LARGE SCALE GENOMIC DNA]</scope>
    <source>
        <strain evidence="14 15">NCTC10717</strain>
    </source>
</reference>
<name>A0A380N0X7_9GAMM</name>
<feature type="binding site" evidence="9 12">
    <location>
        <position position="137"/>
    </location>
    <ligand>
        <name>FMN</name>
        <dbReference type="ChEBI" id="CHEBI:58210"/>
    </ligand>
</feature>
<keyword evidence="2 9" id="KW-0820">tRNA-binding</keyword>
<feature type="site" description="Interacts with tRNA; defines subfamily-specific binding signature" evidence="9">
    <location>
        <position position="181"/>
    </location>
</feature>
<evidence type="ECO:0000256" key="4">
    <source>
        <dbReference type="ARBA" id="ARBA00022643"/>
    </source>
</evidence>
<dbReference type="PANTHER" id="PTHR42907:SF1">
    <property type="entry name" value="FMN-LINKED OXIDOREDUCTASES SUPERFAMILY PROTEIN"/>
    <property type="match status" value="1"/>
</dbReference>
<feature type="binding site" evidence="9 12">
    <location>
        <position position="169"/>
    </location>
    <ligand>
        <name>FMN</name>
        <dbReference type="ChEBI" id="CHEBI:58210"/>
    </ligand>
</feature>
<dbReference type="EC" id="1.3.1.91" evidence="9"/>
<dbReference type="NCBIfam" id="NF008774">
    <property type="entry name" value="PRK11815.1"/>
    <property type="match status" value="1"/>
</dbReference>
<evidence type="ECO:0000256" key="12">
    <source>
        <dbReference type="PIRSR" id="PIRSR006621-2"/>
    </source>
</evidence>
<keyword evidence="5 9" id="KW-0819">tRNA processing</keyword>
<dbReference type="GO" id="GO:0050660">
    <property type="term" value="F:flavin adenine dinucleotide binding"/>
    <property type="evidence" value="ECO:0007669"/>
    <property type="project" value="InterPro"/>
</dbReference>
<dbReference type="HAMAP" id="MF_02041">
    <property type="entry name" value="DusA_subfam"/>
    <property type="match status" value="1"/>
</dbReference>
<feature type="binding site" evidence="9 12">
    <location>
        <position position="68"/>
    </location>
    <ligand>
        <name>FMN</name>
        <dbReference type="ChEBI" id="CHEBI:58210"/>
    </ligand>
</feature>
<sequence length="327" mass="36245">MSIDALAAARRFSVAPMLDWTTPQCRRIHRILCPQALLYSEMVTTGAIIFGDAARYLKHSGDMPCALQLGGGKADELAKASAIAQTFAYAEINLNVGCPSDRVQNNRIGACLMAEPRLVAQCLKAMQKESDVPVTVKHRLGIDEQNERQVIDFVDCLASESDCRVFIVHARKAWLQGLSPKDNRDIPPLNYELVYELKQRFPELHIVINGGINSIAEAKQHLQAVDGVMLGRAAYQEPRLLLEAAELFGCEIPIIESVLAALEVLLTKALDNRERLSDYTRHLLGLFNGQVGAKQFRRILSEEARSVEAGIEIWHKALAAVFSKKLC</sequence>
<feature type="domain" description="DUS-like FMN-binding" evidence="13">
    <location>
        <begin position="14"/>
        <end position="314"/>
    </location>
</feature>
<dbReference type="PROSITE" id="PS01136">
    <property type="entry name" value="UPF0034"/>
    <property type="match status" value="1"/>
</dbReference>
<dbReference type="InterPro" id="IPR035587">
    <property type="entry name" value="DUS-like_FMN-bd"/>
</dbReference>
<comment type="catalytic activity">
    <reaction evidence="9">
        <text>5,6-dihydrouridine(20a) in tRNA + NADP(+) = uridine(20a) in tRNA + NADPH + H(+)</text>
        <dbReference type="Rhea" id="RHEA:53344"/>
        <dbReference type="Rhea" id="RHEA-COMP:13535"/>
        <dbReference type="Rhea" id="RHEA-COMP:13536"/>
        <dbReference type="ChEBI" id="CHEBI:15378"/>
        <dbReference type="ChEBI" id="CHEBI:57783"/>
        <dbReference type="ChEBI" id="CHEBI:58349"/>
        <dbReference type="ChEBI" id="CHEBI:65315"/>
        <dbReference type="ChEBI" id="CHEBI:74443"/>
    </reaction>
</comment>